<feature type="binding site" evidence="9">
    <location>
        <position position="16"/>
    </location>
    <ligand>
        <name>ATP</name>
        <dbReference type="ChEBI" id="CHEBI:30616"/>
    </ligand>
</feature>
<dbReference type="InterPro" id="IPR014729">
    <property type="entry name" value="Rossmann-like_a/b/a_fold"/>
</dbReference>
<keyword evidence="7 9" id="KW-0173">Coenzyme A biosynthesis</keyword>
<dbReference type="NCBIfam" id="TIGR01510">
    <property type="entry name" value="coaD_prev_kdtB"/>
    <property type="match status" value="1"/>
</dbReference>
<protein>
    <recommendedName>
        <fullName evidence="9">Phosphopantetheine adenylyltransferase</fullName>
        <ecNumber evidence="9">2.7.7.3</ecNumber>
    </recommendedName>
    <alternativeName>
        <fullName evidence="9">Dephospho-CoA pyrophosphorylase</fullName>
    </alternativeName>
    <alternativeName>
        <fullName evidence="9">Pantetheine-phosphate adenylyltransferase</fullName>
        <shortName evidence="9">PPAT</shortName>
    </alternativeName>
</protein>
<dbReference type="EMBL" id="SMRT01000002">
    <property type="protein sequence ID" value="TDF99585.1"/>
    <property type="molecule type" value="Genomic_DNA"/>
</dbReference>
<keyword evidence="6 9" id="KW-0460">Magnesium</keyword>
<keyword evidence="2 9" id="KW-0808">Transferase</keyword>
<comment type="cofactor">
    <cofactor evidence="9">
        <name>Mg(2+)</name>
        <dbReference type="ChEBI" id="CHEBI:18420"/>
    </cofactor>
</comment>
<feature type="site" description="Transition state stabilizer" evidence="9">
    <location>
        <position position="16"/>
    </location>
</feature>
<dbReference type="PANTHER" id="PTHR21342:SF1">
    <property type="entry name" value="PHOSPHOPANTETHEINE ADENYLYLTRANSFERASE"/>
    <property type="match status" value="1"/>
</dbReference>
<keyword evidence="1 9" id="KW-0963">Cytoplasm</keyword>
<dbReference type="UniPathway" id="UPA00241">
    <property type="reaction ID" value="UER00355"/>
</dbReference>
<dbReference type="InterPro" id="IPR004821">
    <property type="entry name" value="Cyt_trans-like"/>
</dbReference>
<comment type="catalytic activity">
    <reaction evidence="8 9">
        <text>(R)-4'-phosphopantetheine + ATP + H(+) = 3'-dephospho-CoA + diphosphate</text>
        <dbReference type="Rhea" id="RHEA:19801"/>
        <dbReference type="ChEBI" id="CHEBI:15378"/>
        <dbReference type="ChEBI" id="CHEBI:30616"/>
        <dbReference type="ChEBI" id="CHEBI:33019"/>
        <dbReference type="ChEBI" id="CHEBI:57328"/>
        <dbReference type="ChEBI" id="CHEBI:61723"/>
        <dbReference type="EC" id="2.7.7.3"/>
    </reaction>
</comment>
<evidence type="ECO:0000256" key="9">
    <source>
        <dbReference type="HAMAP-Rule" id="MF_00151"/>
    </source>
</evidence>
<reference evidence="11 12" key="1">
    <citation type="submission" date="2019-03" db="EMBL/GenBank/DDBJ databases">
        <title>This is whole genome sequence of Paenibacillus sp MS74 strain.</title>
        <authorList>
            <person name="Trinh H.N."/>
        </authorList>
    </citation>
    <scope>NUCLEOTIDE SEQUENCE [LARGE SCALE GENOMIC DNA]</scope>
    <source>
        <strain evidence="11 12">MS74</strain>
    </source>
</reference>
<feature type="binding site" evidence="9">
    <location>
        <position position="74"/>
    </location>
    <ligand>
        <name>substrate</name>
    </ligand>
</feature>
<dbReference type="GO" id="GO:0004595">
    <property type="term" value="F:pantetheine-phosphate adenylyltransferase activity"/>
    <property type="evidence" value="ECO:0007669"/>
    <property type="project" value="UniProtKB-UniRule"/>
</dbReference>
<comment type="function">
    <text evidence="9">Reversibly transfers an adenylyl group from ATP to 4'-phosphopantetheine, yielding dephospho-CoA (dPCoA) and pyrophosphate.</text>
</comment>
<dbReference type="EC" id="2.7.7.3" evidence="9"/>
<comment type="caution">
    <text evidence="11">The sequence shown here is derived from an EMBL/GenBank/DDBJ whole genome shotgun (WGS) entry which is preliminary data.</text>
</comment>
<dbReference type="PRINTS" id="PR01020">
    <property type="entry name" value="LPSBIOSNTHSS"/>
</dbReference>
<evidence type="ECO:0000256" key="5">
    <source>
        <dbReference type="ARBA" id="ARBA00022840"/>
    </source>
</evidence>
<comment type="similarity">
    <text evidence="9">Belongs to the bacterial CoaD family.</text>
</comment>
<dbReference type="NCBIfam" id="TIGR00125">
    <property type="entry name" value="cyt_tran_rel"/>
    <property type="match status" value="1"/>
</dbReference>
<feature type="binding site" evidence="9">
    <location>
        <position position="40"/>
    </location>
    <ligand>
        <name>substrate</name>
    </ligand>
</feature>
<feature type="binding site" evidence="9">
    <location>
        <position position="99"/>
    </location>
    <ligand>
        <name>ATP</name>
        <dbReference type="ChEBI" id="CHEBI:30616"/>
    </ligand>
</feature>
<dbReference type="SUPFAM" id="SSF52374">
    <property type="entry name" value="Nucleotidylyl transferase"/>
    <property type="match status" value="1"/>
</dbReference>
<feature type="domain" description="Cytidyltransferase-like" evidence="10">
    <location>
        <begin position="4"/>
        <end position="132"/>
    </location>
</feature>
<keyword evidence="5 9" id="KW-0067">ATP-binding</keyword>
<evidence type="ECO:0000256" key="3">
    <source>
        <dbReference type="ARBA" id="ARBA00022695"/>
    </source>
</evidence>
<dbReference type="Proteomes" id="UP000295636">
    <property type="component" value="Unassembled WGS sequence"/>
</dbReference>
<evidence type="ECO:0000256" key="7">
    <source>
        <dbReference type="ARBA" id="ARBA00022993"/>
    </source>
</evidence>
<gene>
    <name evidence="9 11" type="primary">coaD</name>
    <name evidence="11" type="ORF">E1757_07045</name>
</gene>
<comment type="subunit">
    <text evidence="9">Homohexamer.</text>
</comment>
<feature type="binding site" evidence="9">
    <location>
        <begin position="89"/>
        <end position="91"/>
    </location>
    <ligand>
        <name>ATP</name>
        <dbReference type="ChEBI" id="CHEBI:30616"/>
    </ligand>
</feature>
<keyword evidence="4 9" id="KW-0547">Nucleotide-binding</keyword>
<dbReference type="Pfam" id="PF01467">
    <property type="entry name" value="CTP_transf_like"/>
    <property type="match status" value="1"/>
</dbReference>
<feature type="binding site" evidence="9">
    <location>
        <position position="88"/>
    </location>
    <ligand>
        <name>substrate</name>
    </ligand>
</feature>
<evidence type="ECO:0000256" key="8">
    <source>
        <dbReference type="ARBA" id="ARBA00029346"/>
    </source>
</evidence>
<evidence type="ECO:0000313" key="11">
    <source>
        <dbReference type="EMBL" id="TDF99585.1"/>
    </source>
</evidence>
<accession>A0A4R5KWQ7</accession>
<sequence length="173" mass="19797">MKAVYAGSFDPITLGHLSVIERAFKLFENVHIVIANNRSKKHYFSLPQRTDLVRASIGNQFAGRVHVVPFEGVVANYINANQIDAVIRGIRNMTDLDYEFQMEQFIRNTTVADTVYLSPYTPDMLTSSSLVRMFFQSNKSELAKRYMHPDAYDLAVAFLHEMTSVNEHRTESE</sequence>
<organism evidence="11 12">
    <name type="scientific">Paenibacillus piri</name>
    <dbReference type="NCBI Taxonomy" id="2547395"/>
    <lineage>
        <taxon>Bacteria</taxon>
        <taxon>Bacillati</taxon>
        <taxon>Bacillota</taxon>
        <taxon>Bacilli</taxon>
        <taxon>Bacillales</taxon>
        <taxon>Paenibacillaceae</taxon>
        <taxon>Paenibacillus</taxon>
    </lineage>
</organism>
<dbReference type="Gene3D" id="3.40.50.620">
    <property type="entry name" value="HUPs"/>
    <property type="match status" value="1"/>
</dbReference>
<proteinExistence type="inferred from homology"/>
<feature type="binding site" evidence="9">
    <location>
        <begin position="123"/>
        <end position="129"/>
    </location>
    <ligand>
        <name>ATP</name>
        <dbReference type="ChEBI" id="CHEBI:30616"/>
    </ligand>
</feature>
<keyword evidence="3 9" id="KW-0548">Nucleotidyltransferase</keyword>
<dbReference type="OrthoDB" id="9806661at2"/>
<dbReference type="GO" id="GO:0005737">
    <property type="term" value="C:cytoplasm"/>
    <property type="evidence" value="ECO:0007669"/>
    <property type="project" value="UniProtKB-SubCell"/>
</dbReference>
<comment type="subcellular location">
    <subcellularLocation>
        <location evidence="9">Cytoplasm</location>
    </subcellularLocation>
</comment>
<dbReference type="AlphaFoldDB" id="A0A4R5KWQ7"/>
<feature type="binding site" evidence="9">
    <location>
        <begin position="8"/>
        <end position="9"/>
    </location>
    <ligand>
        <name>ATP</name>
        <dbReference type="ChEBI" id="CHEBI:30616"/>
    </ligand>
</feature>
<evidence type="ECO:0000256" key="1">
    <source>
        <dbReference type="ARBA" id="ARBA00022490"/>
    </source>
</evidence>
<evidence type="ECO:0000256" key="6">
    <source>
        <dbReference type="ARBA" id="ARBA00022842"/>
    </source>
</evidence>
<keyword evidence="12" id="KW-1185">Reference proteome</keyword>
<dbReference type="GO" id="GO:0015937">
    <property type="term" value="P:coenzyme A biosynthetic process"/>
    <property type="evidence" value="ECO:0007669"/>
    <property type="project" value="UniProtKB-UniRule"/>
</dbReference>
<evidence type="ECO:0000313" key="12">
    <source>
        <dbReference type="Proteomes" id="UP000295636"/>
    </source>
</evidence>
<dbReference type="RefSeq" id="WP_133226137.1">
    <property type="nucleotide sequence ID" value="NZ_SMRT01000002.1"/>
</dbReference>
<dbReference type="PANTHER" id="PTHR21342">
    <property type="entry name" value="PHOSPHOPANTETHEINE ADENYLYLTRANSFERASE"/>
    <property type="match status" value="1"/>
</dbReference>
<dbReference type="HAMAP" id="MF_00151">
    <property type="entry name" value="PPAT_bact"/>
    <property type="match status" value="1"/>
</dbReference>
<name>A0A4R5KWQ7_9BACL</name>
<evidence type="ECO:0000259" key="10">
    <source>
        <dbReference type="Pfam" id="PF01467"/>
    </source>
</evidence>
<evidence type="ECO:0000256" key="2">
    <source>
        <dbReference type="ARBA" id="ARBA00022679"/>
    </source>
</evidence>
<dbReference type="InterPro" id="IPR001980">
    <property type="entry name" value="PPAT"/>
</dbReference>
<evidence type="ECO:0000256" key="4">
    <source>
        <dbReference type="ARBA" id="ARBA00022741"/>
    </source>
</evidence>
<comment type="pathway">
    <text evidence="9">Cofactor biosynthesis; coenzyme A biosynthesis; CoA from (R)-pantothenate: step 4/5.</text>
</comment>
<dbReference type="GO" id="GO:0005524">
    <property type="term" value="F:ATP binding"/>
    <property type="evidence" value="ECO:0007669"/>
    <property type="project" value="UniProtKB-KW"/>
</dbReference>
<feature type="binding site" evidence="9">
    <location>
        <position position="8"/>
    </location>
    <ligand>
        <name>substrate</name>
    </ligand>
</feature>